<evidence type="ECO:0000256" key="2">
    <source>
        <dbReference type="SAM" id="MobiDB-lite"/>
    </source>
</evidence>
<accession>A0ABN2S2D8</accession>
<gene>
    <name evidence="4" type="ORF">GCM10009799_00310</name>
</gene>
<sequence length="153" mass="17427">MSRTAAHMQIGEVAERTNLSLRTIRYYGEVGLVVPSARSRGGFRLYTESDIERLLLIKRMKLLEFSVEDMGELLSLLDRLDEGAASGPERADLLDRLAEFESVVEERRAVLRERLTIAEEFGGRLRDQRRKYQEQAGPTGRVGQAASEETERR</sequence>
<feature type="domain" description="HTH merR-type" evidence="3">
    <location>
        <begin position="7"/>
        <end position="76"/>
    </location>
</feature>
<dbReference type="PANTHER" id="PTHR30204">
    <property type="entry name" value="REDOX-CYCLING DRUG-SENSING TRANSCRIPTIONAL ACTIVATOR SOXR"/>
    <property type="match status" value="1"/>
</dbReference>
<dbReference type="SUPFAM" id="SSF46955">
    <property type="entry name" value="Putative DNA-binding domain"/>
    <property type="match status" value="1"/>
</dbReference>
<dbReference type="EMBL" id="BAAAPC010000001">
    <property type="protein sequence ID" value="GAA1979104.1"/>
    <property type="molecule type" value="Genomic_DNA"/>
</dbReference>
<evidence type="ECO:0000256" key="1">
    <source>
        <dbReference type="ARBA" id="ARBA00023125"/>
    </source>
</evidence>
<keyword evidence="5" id="KW-1185">Reference proteome</keyword>
<name>A0ABN2S2D8_9ACTN</name>
<proteinExistence type="predicted"/>
<dbReference type="InterPro" id="IPR009061">
    <property type="entry name" value="DNA-bd_dom_put_sf"/>
</dbReference>
<dbReference type="PANTHER" id="PTHR30204:SF93">
    <property type="entry name" value="HTH MERR-TYPE DOMAIN-CONTAINING PROTEIN"/>
    <property type="match status" value="1"/>
</dbReference>
<protein>
    <submittedName>
        <fullName evidence="4">MerR family transcriptional regulator</fullName>
    </submittedName>
</protein>
<dbReference type="PRINTS" id="PR00040">
    <property type="entry name" value="HTHMERR"/>
</dbReference>
<reference evidence="4 5" key="1">
    <citation type="journal article" date="2019" name="Int. J. Syst. Evol. Microbiol.">
        <title>The Global Catalogue of Microorganisms (GCM) 10K type strain sequencing project: providing services to taxonomists for standard genome sequencing and annotation.</title>
        <authorList>
            <consortium name="The Broad Institute Genomics Platform"/>
            <consortium name="The Broad Institute Genome Sequencing Center for Infectious Disease"/>
            <person name="Wu L."/>
            <person name="Ma J."/>
        </authorList>
    </citation>
    <scope>NUCLEOTIDE SEQUENCE [LARGE SCALE GENOMIC DNA]</scope>
    <source>
        <strain evidence="4 5">JCM 15313</strain>
    </source>
</reference>
<evidence type="ECO:0000313" key="5">
    <source>
        <dbReference type="Proteomes" id="UP001501585"/>
    </source>
</evidence>
<dbReference type="Proteomes" id="UP001501585">
    <property type="component" value="Unassembled WGS sequence"/>
</dbReference>
<evidence type="ECO:0000313" key="4">
    <source>
        <dbReference type="EMBL" id="GAA1979104.1"/>
    </source>
</evidence>
<dbReference type="Pfam" id="PF13411">
    <property type="entry name" value="MerR_1"/>
    <property type="match status" value="1"/>
</dbReference>
<dbReference type="InterPro" id="IPR047057">
    <property type="entry name" value="MerR_fam"/>
</dbReference>
<feature type="region of interest" description="Disordered" evidence="2">
    <location>
        <begin position="128"/>
        <end position="153"/>
    </location>
</feature>
<dbReference type="Gene3D" id="1.10.1660.10">
    <property type="match status" value="1"/>
</dbReference>
<dbReference type="InterPro" id="IPR000551">
    <property type="entry name" value="MerR-type_HTH_dom"/>
</dbReference>
<comment type="caution">
    <text evidence="4">The sequence shown here is derived from an EMBL/GenBank/DDBJ whole genome shotgun (WGS) entry which is preliminary data.</text>
</comment>
<keyword evidence="1" id="KW-0238">DNA-binding</keyword>
<organism evidence="4 5">
    <name type="scientific">Nocardiopsis rhodophaea</name>
    <dbReference type="NCBI Taxonomy" id="280238"/>
    <lineage>
        <taxon>Bacteria</taxon>
        <taxon>Bacillati</taxon>
        <taxon>Actinomycetota</taxon>
        <taxon>Actinomycetes</taxon>
        <taxon>Streptosporangiales</taxon>
        <taxon>Nocardiopsidaceae</taxon>
        <taxon>Nocardiopsis</taxon>
    </lineage>
</organism>
<evidence type="ECO:0000259" key="3">
    <source>
        <dbReference type="PROSITE" id="PS50937"/>
    </source>
</evidence>
<dbReference type="PROSITE" id="PS50937">
    <property type="entry name" value="HTH_MERR_2"/>
    <property type="match status" value="1"/>
</dbReference>
<dbReference type="SMART" id="SM00422">
    <property type="entry name" value="HTH_MERR"/>
    <property type="match status" value="1"/>
</dbReference>